<name>A0A841FU78_9ACTN</name>
<gene>
    <name evidence="3" type="ORF">HNR73_007804</name>
</gene>
<sequence>MTVKRGGVYRHAAFDRRFVVVSTDPLNEHGTVIVAEIDAEPPAGIRGMLAVRLGEDDPVPGAILAWRVNWLAAERLGAYDGQVCRASMEALDMALRTAMDLLGRGRPA</sequence>
<keyword evidence="2" id="KW-1277">Toxin-antitoxin system</keyword>
<evidence type="ECO:0000313" key="3">
    <source>
        <dbReference type="EMBL" id="MBB6039905.1"/>
    </source>
</evidence>
<keyword evidence="4" id="KW-1185">Reference proteome</keyword>
<evidence type="ECO:0000313" key="4">
    <source>
        <dbReference type="Proteomes" id="UP000548476"/>
    </source>
</evidence>
<proteinExistence type="inferred from homology"/>
<dbReference type="Proteomes" id="UP000548476">
    <property type="component" value="Unassembled WGS sequence"/>
</dbReference>
<accession>A0A841FU78</accession>
<organism evidence="3 4">
    <name type="scientific">Phytomonospora endophytica</name>
    <dbReference type="NCBI Taxonomy" id="714109"/>
    <lineage>
        <taxon>Bacteria</taxon>
        <taxon>Bacillati</taxon>
        <taxon>Actinomycetota</taxon>
        <taxon>Actinomycetes</taxon>
        <taxon>Micromonosporales</taxon>
        <taxon>Micromonosporaceae</taxon>
        <taxon>Phytomonospora</taxon>
    </lineage>
</organism>
<dbReference type="SUPFAM" id="SSF50118">
    <property type="entry name" value="Cell growth inhibitor/plasmid maintenance toxic component"/>
    <property type="match status" value="1"/>
</dbReference>
<evidence type="ECO:0000256" key="1">
    <source>
        <dbReference type="ARBA" id="ARBA00007521"/>
    </source>
</evidence>
<dbReference type="InterPro" id="IPR011067">
    <property type="entry name" value="Plasmid_toxin/cell-grow_inhib"/>
</dbReference>
<dbReference type="GO" id="GO:0003677">
    <property type="term" value="F:DNA binding"/>
    <property type="evidence" value="ECO:0007669"/>
    <property type="project" value="InterPro"/>
</dbReference>
<comment type="caution">
    <text evidence="3">The sequence shown here is derived from an EMBL/GenBank/DDBJ whole genome shotgun (WGS) entry which is preliminary data.</text>
</comment>
<dbReference type="GO" id="GO:0004519">
    <property type="term" value="F:endonuclease activity"/>
    <property type="evidence" value="ECO:0007669"/>
    <property type="project" value="UniProtKB-KW"/>
</dbReference>
<dbReference type="Gene3D" id="2.30.30.110">
    <property type="match status" value="1"/>
</dbReference>
<keyword evidence="3" id="KW-0255">Endonuclease</keyword>
<dbReference type="EMBL" id="JACHGT010000027">
    <property type="protein sequence ID" value="MBB6039905.1"/>
    <property type="molecule type" value="Genomic_DNA"/>
</dbReference>
<reference evidence="3 4" key="1">
    <citation type="submission" date="2020-08" db="EMBL/GenBank/DDBJ databases">
        <title>Genomic Encyclopedia of Type Strains, Phase IV (KMG-IV): sequencing the most valuable type-strain genomes for metagenomic binning, comparative biology and taxonomic classification.</title>
        <authorList>
            <person name="Goeker M."/>
        </authorList>
    </citation>
    <scope>NUCLEOTIDE SEQUENCE [LARGE SCALE GENOMIC DNA]</scope>
    <source>
        <strain evidence="3 4">YIM 65646</strain>
    </source>
</reference>
<dbReference type="InterPro" id="IPR003477">
    <property type="entry name" value="PemK-like"/>
</dbReference>
<comment type="similarity">
    <text evidence="1">Belongs to the PemK/MazF family.</text>
</comment>
<dbReference type="RefSeq" id="WP_184792983.1">
    <property type="nucleotide sequence ID" value="NZ_BONT01000103.1"/>
</dbReference>
<dbReference type="Pfam" id="PF02452">
    <property type="entry name" value="PemK_toxin"/>
    <property type="match status" value="1"/>
</dbReference>
<dbReference type="AlphaFoldDB" id="A0A841FU78"/>
<keyword evidence="3" id="KW-0378">Hydrolase</keyword>
<keyword evidence="3" id="KW-0540">Nuclease</keyword>
<protein>
    <submittedName>
        <fullName evidence="3">mRNA-degrading endonuclease toxin of MazEF toxin-antitoxin module</fullName>
    </submittedName>
</protein>
<evidence type="ECO:0000256" key="2">
    <source>
        <dbReference type="ARBA" id="ARBA00022649"/>
    </source>
</evidence>